<evidence type="ECO:0000313" key="3">
    <source>
        <dbReference type="Proteomes" id="UP001163046"/>
    </source>
</evidence>
<reference evidence="2" key="1">
    <citation type="submission" date="2023-01" db="EMBL/GenBank/DDBJ databases">
        <title>Genome assembly of the deep-sea coral Lophelia pertusa.</title>
        <authorList>
            <person name="Herrera S."/>
            <person name="Cordes E."/>
        </authorList>
    </citation>
    <scope>NUCLEOTIDE SEQUENCE</scope>
    <source>
        <strain evidence="2">USNM1676648</strain>
        <tissue evidence="2">Polyp</tissue>
    </source>
</reference>
<keyword evidence="3" id="KW-1185">Reference proteome</keyword>
<name>A0A9X0CRL1_9CNID</name>
<accession>A0A9X0CRL1</accession>
<dbReference type="AlphaFoldDB" id="A0A9X0CRL1"/>
<gene>
    <name evidence="2" type="ORF">OS493_014243</name>
</gene>
<comment type="caution">
    <text evidence="2">The sequence shown here is derived from an EMBL/GenBank/DDBJ whole genome shotgun (WGS) entry which is preliminary data.</text>
</comment>
<protein>
    <submittedName>
        <fullName evidence="2">Uncharacterized protein</fullName>
    </submittedName>
</protein>
<keyword evidence="1" id="KW-0472">Membrane</keyword>
<feature type="transmembrane region" description="Helical" evidence="1">
    <location>
        <begin position="20"/>
        <end position="42"/>
    </location>
</feature>
<keyword evidence="1" id="KW-0812">Transmembrane</keyword>
<sequence>MDLKDEVKSLEPHMRRRIRIVTISSAVWAGFIVGSATVFHFCKPWMDKRRLEKEALLMAQLEEGKQSDLLKT</sequence>
<dbReference type="Proteomes" id="UP001163046">
    <property type="component" value="Unassembled WGS sequence"/>
</dbReference>
<evidence type="ECO:0000256" key="1">
    <source>
        <dbReference type="SAM" id="Phobius"/>
    </source>
</evidence>
<evidence type="ECO:0000313" key="2">
    <source>
        <dbReference type="EMBL" id="KAJ7373095.1"/>
    </source>
</evidence>
<keyword evidence="1" id="KW-1133">Transmembrane helix</keyword>
<dbReference type="EMBL" id="MU826832">
    <property type="protein sequence ID" value="KAJ7373095.1"/>
    <property type="molecule type" value="Genomic_DNA"/>
</dbReference>
<organism evidence="2 3">
    <name type="scientific">Desmophyllum pertusum</name>
    <dbReference type="NCBI Taxonomy" id="174260"/>
    <lineage>
        <taxon>Eukaryota</taxon>
        <taxon>Metazoa</taxon>
        <taxon>Cnidaria</taxon>
        <taxon>Anthozoa</taxon>
        <taxon>Hexacorallia</taxon>
        <taxon>Scleractinia</taxon>
        <taxon>Caryophylliina</taxon>
        <taxon>Caryophylliidae</taxon>
        <taxon>Desmophyllum</taxon>
    </lineage>
</organism>
<proteinExistence type="predicted"/>